<dbReference type="Proteomes" id="UP000033647">
    <property type="component" value="Unassembled WGS sequence"/>
</dbReference>
<gene>
    <name evidence="7" type="ORF">TI39_contig70g00005</name>
</gene>
<dbReference type="PANTHER" id="PTHR10629:SF52">
    <property type="entry name" value="DNA (CYTOSINE-5)-METHYLTRANSFERASE 1"/>
    <property type="match status" value="1"/>
</dbReference>
<feature type="region of interest" description="Disordered" evidence="6">
    <location>
        <begin position="1"/>
        <end position="54"/>
    </location>
</feature>
<dbReference type="InterPro" id="IPR001525">
    <property type="entry name" value="C5_MeTfrase"/>
</dbReference>
<dbReference type="EC" id="2.1.1.37" evidence="1"/>
<evidence type="ECO:0000256" key="6">
    <source>
        <dbReference type="SAM" id="MobiDB-lite"/>
    </source>
</evidence>
<keyword evidence="8" id="KW-1185">Reference proteome</keyword>
<keyword evidence="2 5" id="KW-0489">Methyltransferase</keyword>
<evidence type="ECO:0000256" key="2">
    <source>
        <dbReference type="ARBA" id="ARBA00022603"/>
    </source>
</evidence>
<feature type="active site" evidence="5">
    <location>
        <position position="431"/>
    </location>
</feature>
<dbReference type="GO" id="GO:0044027">
    <property type="term" value="P:negative regulation of gene expression via chromosomal CpG island methylation"/>
    <property type="evidence" value="ECO:0007669"/>
    <property type="project" value="TreeGrafter"/>
</dbReference>
<dbReference type="EMBL" id="LAFY01000067">
    <property type="protein sequence ID" value="KJY02274.1"/>
    <property type="molecule type" value="Genomic_DNA"/>
</dbReference>
<dbReference type="GO" id="GO:0005634">
    <property type="term" value="C:nucleus"/>
    <property type="evidence" value="ECO:0007669"/>
    <property type="project" value="TreeGrafter"/>
</dbReference>
<evidence type="ECO:0000256" key="1">
    <source>
        <dbReference type="ARBA" id="ARBA00011975"/>
    </source>
</evidence>
<comment type="caution">
    <text evidence="7">The sequence shown here is derived from an EMBL/GenBank/DDBJ whole genome shotgun (WGS) entry which is preliminary data.</text>
</comment>
<name>A0A0F4GYD3_9PEZI</name>
<keyword evidence="3 5" id="KW-0808">Transferase</keyword>
<proteinExistence type="inferred from homology"/>
<dbReference type="GO" id="GO:0003886">
    <property type="term" value="F:DNA (cytosine-5-)-methyltransferase activity"/>
    <property type="evidence" value="ECO:0007669"/>
    <property type="project" value="UniProtKB-EC"/>
</dbReference>
<evidence type="ECO:0000313" key="8">
    <source>
        <dbReference type="Proteomes" id="UP000033647"/>
    </source>
</evidence>
<reference evidence="7 8" key="1">
    <citation type="submission" date="2015-03" db="EMBL/GenBank/DDBJ databases">
        <title>RNA-seq based gene annotation and comparative genomics of four Zymoseptoria species reveal species-specific pathogenicity related genes and transposable element activity.</title>
        <authorList>
            <person name="Grandaubert J."/>
            <person name="Bhattacharyya A."/>
            <person name="Stukenbrock E.H."/>
        </authorList>
    </citation>
    <scope>NUCLEOTIDE SEQUENCE [LARGE SCALE GENOMIC DNA]</scope>
    <source>
        <strain evidence="7 8">Zb18110</strain>
    </source>
</reference>
<dbReference type="AlphaFoldDB" id="A0A0F4GYD3"/>
<evidence type="ECO:0000256" key="5">
    <source>
        <dbReference type="PROSITE-ProRule" id="PRU01016"/>
    </source>
</evidence>
<dbReference type="GO" id="GO:0032259">
    <property type="term" value="P:methylation"/>
    <property type="evidence" value="ECO:0007669"/>
    <property type="project" value="UniProtKB-KW"/>
</dbReference>
<protein>
    <recommendedName>
        <fullName evidence="1">DNA (cytosine-5-)-methyltransferase</fullName>
        <ecNumber evidence="1">2.1.1.37</ecNumber>
    </recommendedName>
</protein>
<dbReference type="PRINTS" id="PR00105">
    <property type="entry name" value="C5METTRFRASE"/>
</dbReference>
<dbReference type="STRING" id="1047168.A0A0F4GYD3"/>
<dbReference type="PROSITE" id="PS51679">
    <property type="entry name" value="SAM_MT_C5"/>
    <property type="match status" value="1"/>
</dbReference>
<accession>A0A0F4GYD3</accession>
<dbReference type="GO" id="GO:0003677">
    <property type="term" value="F:DNA binding"/>
    <property type="evidence" value="ECO:0007669"/>
    <property type="project" value="TreeGrafter"/>
</dbReference>
<dbReference type="InterPro" id="IPR018117">
    <property type="entry name" value="C5_DNA_meth_AS"/>
</dbReference>
<dbReference type="InterPro" id="IPR029063">
    <property type="entry name" value="SAM-dependent_MTases_sf"/>
</dbReference>
<organism evidence="7 8">
    <name type="scientific">Zymoseptoria brevis</name>
    <dbReference type="NCBI Taxonomy" id="1047168"/>
    <lineage>
        <taxon>Eukaryota</taxon>
        <taxon>Fungi</taxon>
        <taxon>Dikarya</taxon>
        <taxon>Ascomycota</taxon>
        <taxon>Pezizomycotina</taxon>
        <taxon>Dothideomycetes</taxon>
        <taxon>Dothideomycetidae</taxon>
        <taxon>Mycosphaerellales</taxon>
        <taxon>Mycosphaerellaceae</taxon>
        <taxon>Zymoseptoria</taxon>
    </lineage>
</organism>
<evidence type="ECO:0000313" key="7">
    <source>
        <dbReference type="EMBL" id="KJY02274.1"/>
    </source>
</evidence>
<sequence>MKRNRSPEPRGLGGMSRRIGRAPTPLRRQQRGPILSLLSDDEDESGTEPGDHFDDIFIDERRDSAEPREVINIDDEDEDIIEMAGEIDAAGIERSITPGHEQHNDILPPGHREIDFATTPFGSLARRGDSFEVDRDPETGMYTAYIYVRFIRQDERGKPYFQGFLMQRCGDVDKKEIAKGLHAGELHTSLMPRNVNTLCALLSIPKGTPNPSLRSAGERRYISEVGVQRKVIFTNQNSDQLNGLCFGETQGLEQAKRRELGILFCRRIHIQEYDTVTRRRVADEFLNRELNESECDVTYAVAAALLFNAHQKRITIWNGQRISAEPPDAKEETIMIPDGNGGELELVQKTAPGYMGADLCAGAGGAASGAEAAGIRTKYLLELDSCKCETLRLNFGHDVVIQMDISKFAAYDTVGKTLGDKVDTLHISYPCQGFSSANTHKNLGKDDTNIFIGYSLLDILRKCRPRILTMEQVPGIMHEDEGSHFRWQIHNIISQGYSVRWRQCDLTALGLPAVRKRIIVMAAAPGHIIPDWPPATHGDGPGLKPFATVADVLAQIPRNVPEHMLQHTALSGPHYPWDPNVTVSRTMTTGGVSGKAKTSLHHPTEPRGFNLIELAGLQGFSPEHQFVGSLRVDQRGNFTNLQSMTEIKKQIGNAFPKMCMEQFAKSGVKAMQEMDAKIEQWKEDEARRKAREARIIAKRNGEAAKNPIVLE</sequence>
<dbReference type="PROSITE" id="PS00094">
    <property type="entry name" value="C5_MTASE_1"/>
    <property type="match status" value="1"/>
</dbReference>
<dbReference type="Pfam" id="PF00145">
    <property type="entry name" value="DNA_methylase"/>
    <property type="match status" value="1"/>
</dbReference>
<keyword evidence="4 5" id="KW-0949">S-adenosyl-L-methionine</keyword>
<dbReference type="OrthoDB" id="414133at2759"/>
<dbReference type="Gene3D" id="3.40.50.150">
    <property type="entry name" value="Vaccinia Virus protein VP39"/>
    <property type="match status" value="1"/>
</dbReference>
<dbReference type="InterPro" id="IPR050390">
    <property type="entry name" value="C5-Methyltransferase"/>
</dbReference>
<evidence type="ECO:0000256" key="4">
    <source>
        <dbReference type="ARBA" id="ARBA00022691"/>
    </source>
</evidence>
<dbReference type="SUPFAM" id="SSF53335">
    <property type="entry name" value="S-adenosyl-L-methionine-dependent methyltransferases"/>
    <property type="match status" value="1"/>
</dbReference>
<dbReference type="PANTHER" id="PTHR10629">
    <property type="entry name" value="CYTOSINE-SPECIFIC METHYLTRANSFERASE"/>
    <property type="match status" value="1"/>
</dbReference>
<evidence type="ECO:0000256" key="3">
    <source>
        <dbReference type="ARBA" id="ARBA00022679"/>
    </source>
</evidence>
<dbReference type="Gene3D" id="3.90.120.10">
    <property type="entry name" value="DNA Methylase, subunit A, domain 2"/>
    <property type="match status" value="1"/>
</dbReference>
<comment type="similarity">
    <text evidence="5">Belongs to the class I-like SAM-binding methyltransferase superfamily. C5-methyltransferase family.</text>
</comment>